<dbReference type="GO" id="GO:0015920">
    <property type="term" value="P:lipopolysaccharide transport"/>
    <property type="evidence" value="ECO:0007669"/>
    <property type="project" value="TreeGrafter"/>
</dbReference>
<evidence type="ECO:0000313" key="7">
    <source>
        <dbReference type="EMBL" id="ASJ71753.1"/>
    </source>
</evidence>
<keyword evidence="3" id="KW-0564">Palmitate</keyword>
<dbReference type="InterPro" id="IPR007485">
    <property type="entry name" value="LPS_assembly_LptE"/>
</dbReference>
<comment type="function">
    <text evidence="6">Together with LptD, is involved in the assembly of lipopolysaccharide (LPS) at the surface of the outer membrane. Required for the proper assembly of LptD. Binds LPS and may serve as the LPS recognition site at the outer membrane.</text>
</comment>
<dbReference type="EMBL" id="CP018632">
    <property type="protein sequence ID" value="ASJ71753.1"/>
    <property type="molecule type" value="Genomic_DNA"/>
</dbReference>
<keyword evidence="4 6" id="KW-0998">Cell outer membrane</keyword>
<organism evidence="7 8">
    <name type="scientific">Granulosicoccus antarcticus IMCC3135</name>
    <dbReference type="NCBI Taxonomy" id="1192854"/>
    <lineage>
        <taxon>Bacteria</taxon>
        <taxon>Pseudomonadati</taxon>
        <taxon>Pseudomonadota</taxon>
        <taxon>Gammaproteobacteria</taxon>
        <taxon>Chromatiales</taxon>
        <taxon>Granulosicoccaceae</taxon>
        <taxon>Granulosicoccus</taxon>
    </lineage>
</organism>
<dbReference type="AlphaFoldDB" id="A0A2Z2NKT5"/>
<dbReference type="PANTHER" id="PTHR38098">
    <property type="entry name" value="LPS-ASSEMBLY LIPOPROTEIN LPTE"/>
    <property type="match status" value="1"/>
</dbReference>
<accession>A0A2Z2NKT5</accession>
<keyword evidence="5 7" id="KW-0449">Lipoprotein</keyword>
<dbReference type="Gene3D" id="3.30.160.150">
    <property type="entry name" value="Lipoprotein like domain"/>
    <property type="match status" value="1"/>
</dbReference>
<proteinExistence type="inferred from homology"/>
<dbReference type="GO" id="GO:0043165">
    <property type="term" value="P:Gram-negative-bacterium-type cell outer membrane assembly"/>
    <property type="evidence" value="ECO:0007669"/>
    <property type="project" value="UniProtKB-UniRule"/>
</dbReference>
<evidence type="ECO:0000256" key="1">
    <source>
        <dbReference type="ARBA" id="ARBA00022729"/>
    </source>
</evidence>
<evidence type="ECO:0000256" key="6">
    <source>
        <dbReference type="HAMAP-Rule" id="MF_01186"/>
    </source>
</evidence>
<reference evidence="7 8" key="1">
    <citation type="submission" date="2016-12" db="EMBL/GenBank/DDBJ databases">
        <authorList>
            <person name="Song W.-J."/>
            <person name="Kurnit D.M."/>
        </authorList>
    </citation>
    <scope>NUCLEOTIDE SEQUENCE [LARGE SCALE GENOMIC DNA]</scope>
    <source>
        <strain evidence="7 8">IMCC3135</strain>
    </source>
</reference>
<dbReference type="Proteomes" id="UP000250079">
    <property type="component" value="Chromosome"/>
</dbReference>
<name>A0A2Z2NKT5_9GAMM</name>
<evidence type="ECO:0000256" key="3">
    <source>
        <dbReference type="ARBA" id="ARBA00023139"/>
    </source>
</evidence>
<dbReference type="GO" id="GO:1990351">
    <property type="term" value="C:transporter complex"/>
    <property type="evidence" value="ECO:0007669"/>
    <property type="project" value="TreeGrafter"/>
</dbReference>
<evidence type="ECO:0000256" key="5">
    <source>
        <dbReference type="ARBA" id="ARBA00023288"/>
    </source>
</evidence>
<dbReference type="GO" id="GO:0001530">
    <property type="term" value="F:lipopolysaccharide binding"/>
    <property type="evidence" value="ECO:0007669"/>
    <property type="project" value="TreeGrafter"/>
</dbReference>
<protein>
    <recommendedName>
        <fullName evidence="6">LPS-assembly lipoprotein LptE</fullName>
    </recommendedName>
</protein>
<evidence type="ECO:0000256" key="2">
    <source>
        <dbReference type="ARBA" id="ARBA00023136"/>
    </source>
</evidence>
<keyword evidence="8" id="KW-1185">Reference proteome</keyword>
<dbReference type="GO" id="GO:0009279">
    <property type="term" value="C:cell outer membrane"/>
    <property type="evidence" value="ECO:0007669"/>
    <property type="project" value="UniProtKB-UniRule"/>
</dbReference>
<evidence type="ECO:0000256" key="4">
    <source>
        <dbReference type="ARBA" id="ARBA00023237"/>
    </source>
</evidence>
<evidence type="ECO:0000313" key="8">
    <source>
        <dbReference type="Proteomes" id="UP000250079"/>
    </source>
</evidence>
<dbReference type="Pfam" id="PF04390">
    <property type="entry name" value="LptE"/>
    <property type="match status" value="1"/>
</dbReference>
<sequence>MLASCGFHPRGSVTRLTDLGSIYVDASRDLSIAASVEEALIDAAFELARNRDEADILLRLTDEKQAERVVSVNSTGRVSELELSHTVNMLIAESVDGDAPVYPENQNFNRVEVTREYTYDQTGVLGKENEARILRAEMKEELVRQIILRTIASLAPSVSALSVDNPVR</sequence>
<comment type="similarity">
    <text evidence="6">Belongs to the LptE lipoprotein family.</text>
</comment>
<keyword evidence="2 6" id="KW-0472">Membrane</keyword>
<dbReference type="PANTHER" id="PTHR38098:SF1">
    <property type="entry name" value="LPS-ASSEMBLY LIPOPROTEIN LPTE"/>
    <property type="match status" value="1"/>
</dbReference>
<keyword evidence="1" id="KW-0732">Signal</keyword>
<dbReference type="HAMAP" id="MF_01186">
    <property type="entry name" value="LPS_assembly_LptE"/>
    <property type="match status" value="1"/>
</dbReference>
<dbReference type="KEGG" id="gai:IMCC3135_08250"/>
<gene>
    <name evidence="6 7" type="primary">lptE</name>
    <name evidence="7" type="ORF">IMCC3135_08250</name>
</gene>
<comment type="subunit">
    <text evidence="6">Component of the lipopolysaccharide transport and assembly complex. Interacts with LptD.</text>
</comment>